<dbReference type="AlphaFoldDB" id="A0A086XS86"/>
<protein>
    <submittedName>
        <fullName evidence="2">Uncharacterized protein</fullName>
    </submittedName>
</protein>
<feature type="region of interest" description="Disordered" evidence="1">
    <location>
        <begin position="1"/>
        <end position="20"/>
    </location>
</feature>
<name>A0A086XS86_9RHOB</name>
<dbReference type="Proteomes" id="UP000028826">
    <property type="component" value="Unassembled WGS sequence"/>
</dbReference>
<evidence type="ECO:0000313" key="3">
    <source>
        <dbReference type="Proteomes" id="UP000028826"/>
    </source>
</evidence>
<evidence type="ECO:0000313" key="2">
    <source>
        <dbReference type="EMBL" id="KFI24886.1"/>
    </source>
</evidence>
<dbReference type="STRING" id="195105.CN97_11595"/>
<proteinExistence type="predicted"/>
<keyword evidence="3" id="KW-1185">Reference proteome</keyword>
<gene>
    <name evidence="2" type="ORF">CN97_11595</name>
</gene>
<comment type="caution">
    <text evidence="2">The sequence shown here is derived from an EMBL/GenBank/DDBJ whole genome shotgun (WGS) entry which is preliminary data.</text>
</comment>
<accession>A0A086XS86</accession>
<reference evidence="2 3" key="1">
    <citation type="submission" date="2014-03" db="EMBL/GenBank/DDBJ databases">
        <title>Genome of Haematobacter massiliensis CCUG 47968.</title>
        <authorList>
            <person name="Wang D."/>
            <person name="Wang G."/>
        </authorList>
    </citation>
    <scope>NUCLEOTIDE SEQUENCE [LARGE SCALE GENOMIC DNA]</scope>
    <source>
        <strain evidence="2 3">CCUG 47968</strain>
    </source>
</reference>
<sequence>MSDPAAAPFRDSARTGSRCPRGGAFGAVASKVRPLVRPDLEKARNAAPGPFATTGISGSSAPFWASDLMAARSFE</sequence>
<evidence type="ECO:0000256" key="1">
    <source>
        <dbReference type="SAM" id="MobiDB-lite"/>
    </source>
</evidence>
<dbReference type="EMBL" id="JGYG01000035">
    <property type="protein sequence ID" value="KFI24886.1"/>
    <property type="molecule type" value="Genomic_DNA"/>
</dbReference>
<organism evidence="2 3">
    <name type="scientific">Haematobacter massiliensis</name>
    <dbReference type="NCBI Taxonomy" id="195105"/>
    <lineage>
        <taxon>Bacteria</taxon>
        <taxon>Pseudomonadati</taxon>
        <taxon>Pseudomonadota</taxon>
        <taxon>Alphaproteobacteria</taxon>
        <taxon>Rhodobacterales</taxon>
        <taxon>Paracoccaceae</taxon>
        <taxon>Haematobacter</taxon>
    </lineage>
</organism>